<dbReference type="GO" id="GO:0051301">
    <property type="term" value="P:cell division"/>
    <property type="evidence" value="ECO:0007669"/>
    <property type="project" value="UniProtKB-KW"/>
</dbReference>
<dbReference type="InterPro" id="IPR050515">
    <property type="entry name" value="Beta-lactam/transpept"/>
</dbReference>
<protein>
    <submittedName>
        <fullName evidence="6">Cell division protein FtsI (Penicillin-binding protein 3)</fullName>
    </submittedName>
</protein>
<proteinExistence type="predicted"/>
<dbReference type="SUPFAM" id="SSF54184">
    <property type="entry name" value="Penicillin-binding protein 2x (pbp-2x), c-terminal domain"/>
    <property type="match status" value="1"/>
</dbReference>
<keyword evidence="2" id="KW-0378">Hydrolase</keyword>
<dbReference type="InterPro" id="IPR005543">
    <property type="entry name" value="PASTA_dom"/>
</dbReference>
<feature type="region of interest" description="Disordered" evidence="4">
    <location>
        <begin position="1"/>
        <end position="27"/>
    </location>
</feature>
<dbReference type="Pfam" id="PF03793">
    <property type="entry name" value="PASTA"/>
    <property type="match status" value="1"/>
</dbReference>
<gene>
    <name evidence="6" type="ORF">SAMN02745728_00995</name>
</gene>
<dbReference type="GO" id="GO:0071555">
    <property type="term" value="P:cell wall organization"/>
    <property type="evidence" value="ECO:0007669"/>
    <property type="project" value="TreeGrafter"/>
</dbReference>
<evidence type="ECO:0000313" key="6">
    <source>
        <dbReference type="EMBL" id="SHN59320.1"/>
    </source>
</evidence>
<dbReference type="Pfam" id="PF03717">
    <property type="entry name" value="PBP_dimer"/>
    <property type="match status" value="1"/>
</dbReference>
<dbReference type="Pfam" id="PF00905">
    <property type="entry name" value="Transpeptidase"/>
    <property type="match status" value="1"/>
</dbReference>
<dbReference type="SUPFAM" id="SSF56601">
    <property type="entry name" value="beta-lactamase/transpeptidase-like"/>
    <property type="match status" value="1"/>
</dbReference>
<evidence type="ECO:0000256" key="2">
    <source>
        <dbReference type="ARBA" id="ARBA00022645"/>
    </source>
</evidence>
<dbReference type="SUPFAM" id="SSF56519">
    <property type="entry name" value="Penicillin binding protein dimerisation domain"/>
    <property type="match status" value="1"/>
</dbReference>
<organism evidence="6 7">
    <name type="scientific">Desulfovibrio litoralis DSM 11393</name>
    <dbReference type="NCBI Taxonomy" id="1121455"/>
    <lineage>
        <taxon>Bacteria</taxon>
        <taxon>Pseudomonadati</taxon>
        <taxon>Thermodesulfobacteriota</taxon>
        <taxon>Desulfovibrionia</taxon>
        <taxon>Desulfovibrionales</taxon>
        <taxon>Desulfovibrionaceae</taxon>
        <taxon>Desulfovibrio</taxon>
    </lineage>
</organism>
<dbReference type="PANTHER" id="PTHR30627">
    <property type="entry name" value="PEPTIDOGLYCAN D,D-TRANSPEPTIDASE"/>
    <property type="match status" value="1"/>
</dbReference>
<dbReference type="EMBL" id="FRDI01000004">
    <property type="protein sequence ID" value="SHN59320.1"/>
    <property type="molecule type" value="Genomic_DNA"/>
</dbReference>
<sequence>MKWQLSKERDKKRSSRNSRQKKTSFFSKTVSSHTTSLDATTTKSTGQVDWTRRRIKIVGVVFALLWCLLLAKAAHVQIVDGQRLALVALRQHQTTELITGKRGDILDRNGNVLARSVEFRSVFIQPQDVVEPRVVAQRLSKALNMPEKQVYAALTEKRRFVWLARKLDDQTALNVKNANLPGVHLTTEYERVYPMKHLAGQLLGFVGIDDRGLEGLELAFNESLSGQGTRKMVMRDAAGRKLYLNSQEGMDGASGADLKLSLDINVQFFAEEALEKAVSKNKAKWGGCLVVEVKSGDILAWAEYPFFNPNSITASNGFIKRNKLAMDALEQGSTIKPFLLAAALEEKVITPDSTYYCEKGRWRINGVTIRDTKPYDKLPVNKILRYSSNIGMAKIGIQLGSEKYYSYLSRLGFGQKTNIQLAGESRGILRPYKQWQPIDLAATSFGQSFSATGLQVVQAYNTLANNGVKKALRLVIDKNEASFPPERIYSEEVSRQVRSMMREVVEEDGTGKQARIPGISVGGKTGTAQKVDKGGAGYGSGRVASFVGMVPIEEPEYLVFVVLDEPTLTSYGGVVAAPVFQQVALRTLAYFGHASNIQLAAFNEPIVEEISEGAALPEGVDLGGATIEAAISDLVKQTTRPKVMPKITGKSVRSAVEQLSSYGFVPVINGKGSVVVRQDPQPGAPWPDPEKNNVKCTLWLSEG</sequence>
<dbReference type="PROSITE" id="PS51178">
    <property type="entry name" value="PASTA"/>
    <property type="match status" value="1"/>
</dbReference>
<dbReference type="Gene3D" id="3.40.710.10">
    <property type="entry name" value="DD-peptidase/beta-lactamase superfamily"/>
    <property type="match status" value="1"/>
</dbReference>
<evidence type="ECO:0000259" key="5">
    <source>
        <dbReference type="PROSITE" id="PS51178"/>
    </source>
</evidence>
<dbReference type="Gene3D" id="3.30.450.330">
    <property type="match status" value="1"/>
</dbReference>
<keyword evidence="6" id="KW-0132">Cell division</keyword>
<evidence type="ECO:0000256" key="4">
    <source>
        <dbReference type="SAM" id="MobiDB-lite"/>
    </source>
</evidence>
<dbReference type="Gene3D" id="3.90.1310.10">
    <property type="entry name" value="Penicillin-binding protein 2a (Domain 2)"/>
    <property type="match status" value="1"/>
</dbReference>
<dbReference type="RefSeq" id="WP_072696696.1">
    <property type="nucleotide sequence ID" value="NZ_FRDI01000004.1"/>
</dbReference>
<keyword evidence="7" id="KW-1185">Reference proteome</keyword>
<evidence type="ECO:0000256" key="1">
    <source>
        <dbReference type="ARBA" id="ARBA00004370"/>
    </source>
</evidence>
<dbReference type="GO" id="GO:0008658">
    <property type="term" value="F:penicillin binding"/>
    <property type="evidence" value="ECO:0007669"/>
    <property type="project" value="InterPro"/>
</dbReference>
<evidence type="ECO:0000256" key="3">
    <source>
        <dbReference type="ARBA" id="ARBA00023136"/>
    </source>
</evidence>
<accession>A0A1M7SLJ0</accession>
<dbReference type="OrthoDB" id="9789078at2"/>
<dbReference type="InterPro" id="IPR001460">
    <property type="entry name" value="PCN-bd_Tpept"/>
</dbReference>
<keyword evidence="2" id="KW-0121">Carboxypeptidase</keyword>
<dbReference type="AlphaFoldDB" id="A0A1M7SLJ0"/>
<dbReference type="GO" id="GO:0004180">
    <property type="term" value="F:carboxypeptidase activity"/>
    <property type="evidence" value="ECO:0007669"/>
    <property type="project" value="UniProtKB-KW"/>
</dbReference>
<keyword evidence="3" id="KW-0472">Membrane</keyword>
<dbReference type="GO" id="GO:0005886">
    <property type="term" value="C:plasma membrane"/>
    <property type="evidence" value="ECO:0007669"/>
    <property type="project" value="TreeGrafter"/>
</dbReference>
<dbReference type="STRING" id="1121455.SAMN02745728_00995"/>
<dbReference type="InterPro" id="IPR036138">
    <property type="entry name" value="PBP_dimer_sf"/>
</dbReference>
<feature type="domain" description="PASTA" evidence="5">
    <location>
        <begin position="638"/>
        <end position="702"/>
    </location>
</feature>
<dbReference type="InterPro" id="IPR005311">
    <property type="entry name" value="PBP_dimer"/>
</dbReference>
<feature type="compositionally biased region" description="Basic and acidic residues" evidence="4">
    <location>
        <begin position="1"/>
        <end position="11"/>
    </location>
</feature>
<reference evidence="6 7" key="1">
    <citation type="submission" date="2016-12" db="EMBL/GenBank/DDBJ databases">
        <authorList>
            <person name="Song W.-J."/>
            <person name="Kurnit D.M."/>
        </authorList>
    </citation>
    <scope>NUCLEOTIDE SEQUENCE [LARGE SCALE GENOMIC DNA]</scope>
    <source>
        <strain evidence="6 7">DSM 11393</strain>
    </source>
</reference>
<evidence type="ECO:0000313" key="7">
    <source>
        <dbReference type="Proteomes" id="UP000186469"/>
    </source>
</evidence>
<feature type="compositionally biased region" description="Basic residues" evidence="4">
    <location>
        <begin position="12"/>
        <end position="22"/>
    </location>
</feature>
<comment type="subcellular location">
    <subcellularLocation>
        <location evidence="1">Membrane</location>
    </subcellularLocation>
</comment>
<dbReference type="Proteomes" id="UP000186469">
    <property type="component" value="Unassembled WGS sequence"/>
</dbReference>
<keyword evidence="2" id="KW-0645">Protease</keyword>
<name>A0A1M7SLJ0_9BACT</name>
<dbReference type="PANTHER" id="PTHR30627:SF1">
    <property type="entry name" value="PEPTIDOGLYCAN D,D-TRANSPEPTIDASE FTSI"/>
    <property type="match status" value="1"/>
</dbReference>
<keyword evidence="6" id="KW-0131">Cell cycle</keyword>
<dbReference type="InterPro" id="IPR012338">
    <property type="entry name" value="Beta-lactam/transpept-like"/>
</dbReference>